<dbReference type="InterPro" id="IPR014512">
    <property type="entry name" value="O_gly_hydro"/>
</dbReference>
<dbReference type="PIRSF" id="PIRSF021505">
    <property type="entry name" value="O_gly_hdrol"/>
    <property type="match status" value="1"/>
</dbReference>
<dbReference type="SUPFAM" id="SSF48208">
    <property type="entry name" value="Six-hairpin glycosidases"/>
    <property type="match status" value="1"/>
</dbReference>
<dbReference type="PANTHER" id="PTHR47791">
    <property type="entry name" value="MEIOTICALLY UP-REGULATED GENE 191 PROTEIN"/>
    <property type="match status" value="1"/>
</dbReference>
<comment type="caution">
    <text evidence="2">The sequence shown here is derived from an EMBL/GenBank/DDBJ whole genome shotgun (WGS) entry which is preliminary data.</text>
</comment>
<dbReference type="AlphaFoldDB" id="A0A8J3ELN6"/>
<gene>
    <name evidence="2" type="ORF">GCM10007096_13950</name>
</gene>
<evidence type="ECO:0000313" key="2">
    <source>
        <dbReference type="EMBL" id="GGH79274.1"/>
    </source>
</evidence>
<reference evidence="2" key="2">
    <citation type="submission" date="2020-09" db="EMBL/GenBank/DDBJ databases">
        <authorList>
            <person name="Sun Q."/>
            <person name="Zhou Y."/>
        </authorList>
    </citation>
    <scope>NUCLEOTIDE SEQUENCE</scope>
    <source>
        <strain evidence="2">CGMCC 1.12777</strain>
    </source>
</reference>
<organism evidence="2 3">
    <name type="scientific">Pullulanibacillus pueri</name>
    <dbReference type="NCBI Taxonomy" id="1437324"/>
    <lineage>
        <taxon>Bacteria</taxon>
        <taxon>Bacillati</taxon>
        <taxon>Bacillota</taxon>
        <taxon>Bacilli</taxon>
        <taxon>Bacillales</taxon>
        <taxon>Sporolactobacillaceae</taxon>
        <taxon>Pullulanibacillus</taxon>
    </lineage>
</organism>
<dbReference type="EMBL" id="BMFV01000008">
    <property type="protein sequence ID" value="GGH79274.1"/>
    <property type="molecule type" value="Genomic_DNA"/>
</dbReference>
<feature type="signal peptide" evidence="1">
    <location>
        <begin position="1"/>
        <end position="25"/>
    </location>
</feature>
<dbReference type="InterPro" id="IPR053169">
    <property type="entry name" value="MUG_Protein"/>
</dbReference>
<feature type="chain" id="PRO_5038714099" evidence="1">
    <location>
        <begin position="26"/>
        <end position="381"/>
    </location>
</feature>
<dbReference type="Gene3D" id="1.50.10.20">
    <property type="match status" value="1"/>
</dbReference>
<keyword evidence="1" id="KW-0732">Signal</keyword>
<dbReference type="RefSeq" id="WP_188496692.1">
    <property type="nucleotide sequence ID" value="NZ_BMFV01000008.1"/>
</dbReference>
<dbReference type="PANTHER" id="PTHR47791:SF4">
    <property type="entry name" value="(PUTATIVE SECRETED PROTEIN)-RELATED"/>
    <property type="match status" value="1"/>
</dbReference>
<keyword evidence="3" id="KW-1185">Reference proteome</keyword>
<dbReference type="Pfam" id="PF03663">
    <property type="entry name" value="Glyco_hydro_76"/>
    <property type="match status" value="1"/>
</dbReference>
<accession>A0A8J3ELN6</accession>
<dbReference type="Proteomes" id="UP000656813">
    <property type="component" value="Unassembled WGS sequence"/>
</dbReference>
<reference evidence="2" key="1">
    <citation type="journal article" date="2014" name="Int. J. Syst. Evol. Microbiol.">
        <title>Complete genome sequence of Corynebacterium casei LMG S-19264T (=DSM 44701T), isolated from a smear-ripened cheese.</title>
        <authorList>
            <consortium name="US DOE Joint Genome Institute (JGI-PGF)"/>
            <person name="Walter F."/>
            <person name="Albersmeier A."/>
            <person name="Kalinowski J."/>
            <person name="Ruckert C."/>
        </authorList>
    </citation>
    <scope>NUCLEOTIDE SEQUENCE</scope>
    <source>
        <strain evidence="2">CGMCC 1.12777</strain>
    </source>
</reference>
<dbReference type="InterPro" id="IPR005198">
    <property type="entry name" value="Glyco_hydro_76"/>
</dbReference>
<name>A0A8J3ELN6_9BACL</name>
<evidence type="ECO:0000313" key="3">
    <source>
        <dbReference type="Proteomes" id="UP000656813"/>
    </source>
</evidence>
<dbReference type="InterPro" id="IPR008928">
    <property type="entry name" value="6-hairpin_glycosidase_sf"/>
</dbReference>
<proteinExistence type="predicted"/>
<dbReference type="GO" id="GO:0005975">
    <property type="term" value="P:carbohydrate metabolic process"/>
    <property type="evidence" value="ECO:0007669"/>
    <property type="project" value="InterPro"/>
</dbReference>
<protein>
    <submittedName>
        <fullName evidence="2">Alpha-1,6-mannanase</fullName>
    </submittedName>
</protein>
<evidence type="ECO:0000256" key="1">
    <source>
        <dbReference type="SAM" id="SignalP"/>
    </source>
</evidence>
<sequence>MKKVCVALLAVAFCFGVYTSRLAYASPHHHSNMSRAIQTYQAMTHYFYQPTSNLYSETFPIGEGNPFSYVWPYSQVLNATLDMRLLPKTGAKYSGDIESRLAGLQNYWNEEKSPAGYDSYVDPPLGNGGDIFYDDNEWIGIDFIQHYDMTGDPQSLKKAKQIFELVVSGWDDHPDHPAPGGVFWTQASWSRDRNTISNAPAVKIGLHLYQITKNPYYLKWSKKMYHWVNKNMLAPNGLYWDHIDLNGNIDKTQWSYNQGVMIGANILFYQTTHEKIYLKRAEDLADKSMAYYKQEDRLNSQSAVFNAIYFRNLLKLSTFNHNQKYIKMINEYAQSTWDANRNQETNLFTFNSDQSELLQQAGMVEIYALLSLKKQDYPLLP</sequence>